<evidence type="ECO:0000256" key="2">
    <source>
        <dbReference type="SAM" id="MobiDB-lite"/>
    </source>
</evidence>
<dbReference type="Pfam" id="PF06884">
    <property type="entry name" value="DUF1264"/>
    <property type="match status" value="1"/>
</dbReference>
<reference evidence="4" key="1">
    <citation type="journal article" date="2021" name="Proc. Natl. Acad. Sci. U.S.A.">
        <title>Three genomes in the algal genus Volvox reveal the fate of a haploid sex-determining region after a transition to homothallism.</title>
        <authorList>
            <person name="Yamamoto K."/>
            <person name="Hamaji T."/>
            <person name="Kawai-Toyooka H."/>
            <person name="Matsuzaki R."/>
            <person name="Takahashi F."/>
            <person name="Nishimura Y."/>
            <person name="Kawachi M."/>
            <person name="Noguchi H."/>
            <person name="Minakuchi Y."/>
            <person name="Umen J.G."/>
            <person name="Toyoda A."/>
            <person name="Nozaki H."/>
        </authorList>
    </citation>
    <scope>NUCLEOTIDE SEQUENCE</scope>
    <source>
        <strain evidence="4">NIES-3786</strain>
    </source>
</reference>
<protein>
    <submittedName>
        <fullName evidence="4">Uncharacterized protein</fullName>
    </submittedName>
</protein>
<keyword evidence="3" id="KW-0472">Membrane</keyword>
<keyword evidence="3" id="KW-1133">Transmembrane helix</keyword>
<keyword evidence="3" id="KW-0812">Transmembrane</keyword>
<proteinExistence type="inferred from homology"/>
<gene>
    <name evidence="4" type="ORF">Vretifemale_8765</name>
</gene>
<name>A0A8J4FPT2_9CHLO</name>
<evidence type="ECO:0000313" key="5">
    <source>
        <dbReference type="Proteomes" id="UP000747110"/>
    </source>
</evidence>
<dbReference type="InterPro" id="IPR010686">
    <property type="entry name" value="OBAP-like"/>
</dbReference>
<feature type="region of interest" description="Disordered" evidence="2">
    <location>
        <begin position="231"/>
        <end position="261"/>
    </location>
</feature>
<feature type="non-terminal residue" evidence="4">
    <location>
        <position position="327"/>
    </location>
</feature>
<feature type="compositionally biased region" description="Low complexity" evidence="2">
    <location>
        <begin position="1"/>
        <end position="13"/>
    </location>
</feature>
<evidence type="ECO:0000256" key="1">
    <source>
        <dbReference type="ARBA" id="ARBA00009740"/>
    </source>
</evidence>
<comment type="similarity">
    <text evidence="1">Belongs to the OBAP family.</text>
</comment>
<dbReference type="AlphaFoldDB" id="A0A8J4FPT2"/>
<sequence length="327" mass="34523">APSSTSPLSRRWSLPPPPPPRPPPPTSAGPAASIRPPLVNVTGSTHLLHRSTSQYHPIADVPPRFSRHLPHDEGLSLETQLLLRNSATVTVTSAAAAATANSVVVVVVVLVLLLLTRKGMSLRFLGLVKCAVDDALADDPWAGIAAAAAAAAARVAAKAPVVAEQGHEVTVRGCGDPSGSDPVLLVIQTDVTRMVDRGDPMPLGPAQLVMSYLVDGQLPADELETRDEALGVSSAQVRHRRRHMTAEPPEPHPEADHPWRTGRAWQVVMQLGGFKRKKTGNVLLPSGGEEAPLWVPLHEVLVASASASMMTGVAELSPDHINLVPAR</sequence>
<dbReference type="EMBL" id="BNCP01000016">
    <property type="protein sequence ID" value="GIL79424.1"/>
    <property type="molecule type" value="Genomic_DNA"/>
</dbReference>
<dbReference type="Proteomes" id="UP000747110">
    <property type="component" value="Unassembled WGS sequence"/>
</dbReference>
<organism evidence="4 5">
    <name type="scientific">Volvox reticuliferus</name>
    <dbReference type="NCBI Taxonomy" id="1737510"/>
    <lineage>
        <taxon>Eukaryota</taxon>
        <taxon>Viridiplantae</taxon>
        <taxon>Chlorophyta</taxon>
        <taxon>core chlorophytes</taxon>
        <taxon>Chlorophyceae</taxon>
        <taxon>CS clade</taxon>
        <taxon>Chlamydomonadales</taxon>
        <taxon>Volvocaceae</taxon>
        <taxon>Volvox</taxon>
    </lineage>
</organism>
<accession>A0A8J4FPT2</accession>
<feature type="compositionally biased region" description="Pro residues" evidence="2">
    <location>
        <begin position="14"/>
        <end position="27"/>
    </location>
</feature>
<evidence type="ECO:0000313" key="4">
    <source>
        <dbReference type="EMBL" id="GIL79424.1"/>
    </source>
</evidence>
<feature type="transmembrane region" description="Helical" evidence="3">
    <location>
        <begin position="91"/>
        <end position="115"/>
    </location>
</feature>
<feature type="compositionally biased region" description="Basic and acidic residues" evidence="2">
    <location>
        <begin position="249"/>
        <end position="259"/>
    </location>
</feature>
<feature type="region of interest" description="Disordered" evidence="2">
    <location>
        <begin position="1"/>
        <end position="36"/>
    </location>
</feature>
<keyword evidence="5" id="KW-1185">Reference proteome</keyword>
<comment type="caution">
    <text evidence="4">The sequence shown here is derived from an EMBL/GenBank/DDBJ whole genome shotgun (WGS) entry which is preliminary data.</text>
</comment>
<dbReference type="OrthoDB" id="1901244at2759"/>
<evidence type="ECO:0000256" key="3">
    <source>
        <dbReference type="SAM" id="Phobius"/>
    </source>
</evidence>